<gene>
    <name evidence="4" type="ORF">HMPREF3196_01016</name>
</gene>
<feature type="region of interest" description="Disordered" evidence="2">
    <location>
        <begin position="1"/>
        <end position="22"/>
    </location>
</feature>
<keyword evidence="1" id="KW-0378">Hydrolase</keyword>
<dbReference type="AlphaFoldDB" id="A0A133KPT9"/>
<evidence type="ECO:0000259" key="3">
    <source>
        <dbReference type="Pfam" id="PF20434"/>
    </source>
</evidence>
<proteinExistence type="predicted"/>
<dbReference type="PATRIC" id="fig|1681.53.peg.1001"/>
<dbReference type="PANTHER" id="PTHR48081">
    <property type="entry name" value="AB HYDROLASE SUPERFAMILY PROTEIN C4A8.06C"/>
    <property type="match status" value="1"/>
</dbReference>
<protein>
    <recommendedName>
        <fullName evidence="3">BD-FAE-like domain-containing protein</fullName>
    </recommendedName>
</protein>
<reference evidence="4 5" key="1">
    <citation type="submission" date="2016-01" db="EMBL/GenBank/DDBJ databases">
        <authorList>
            <person name="Oliw E.H."/>
        </authorList>
    </citation>
    <scope>NUCLEOTIDE SEQUENCE [LARGE SCALE GENOMIC DNA]</scope>
    <source>
        <strain evidence="4 5">MJR8628B</strain>
    </source>
</reference>
<comment type="caution">
    <text evidence="4">The sequence shown here is derived from an EMBL/GenBank/DDBJ whole genome shotgun (WGS) entry which is preliminary data.</text>
</comment>
<dbReference type="SUPFAM" id="SSF53474">
    <property type="entry name" value="alpha/beta-Hydrolases"/>
    <property type="match status" value="1"/>
</dbReference>
<feature type="compositionally biased region" description="Basic and acidic residues" evidence="2">
    <location>
        <begin position="12"/>
        <end position="22"/>
    </location>
</feature>
<dbReference type="Pfam" id="PF20434">
    <property type="entry name" value="BD-FAE"/>
    <property type="match status" value="1"/>
</dbReference>
<dbReference type="Proteomes" id="UP000070092">
    <property type="component" value="Unassembled WGS sequence"/>
</dbReference>
<accession>A0A133KPT9</accession>
<dbReference type="InterPro" id="IPR049492">
    <property type="entry name" value="BD-FAE-like_dom"/>
</dbReference>
<dbReference type="PANTHER" id="PTHR48081:SF6">
    <property type="entry name" value="PEPTIDASE S9 PROLYL OLIGOPEPTIDASE CATALYTIC DOMAIN-CONTAINING PROTEIN"/>
    <property type="match status" value="1"/>
</dbReference>
<dbReference type="EMBL" id="LRPO01000029">
    <property type="protein sequence ID" value="KWZ81551.1"/>
    <property type="molecule type" value="Genomic_DNA"/>
</dbReference>
<evidence type="ECO:0000256" key="2">
    <source>
        <dbReference type="SAM" id="MobiDB-lite"/>
    </source>
</evidence>
<evidence type="ECO:0000313" key="5">
    <source>
        <dbReference type="Proteomes" id="UP000070092"/>
    </source>
</evidence>
<dbReference type="InterPro" id="IPR029058">
    <property type="entry name" value="AB_hydrolase_fold"/>
</dbReference>
<evidence type="ECO:0000256" key="1">
    <source>
        <dbReference type="ARBA" id="ARBA00022801"/>
    </source>
</evidence>
<dbReference type="InterPro" id="IPR050300">
    <property type="entry name" value="GDXG_lipolytic_enzyme"/>
</dbReference>
<dbReference type="GO" id="GO:0016787">
    <property type="term" value="F:hydrolase activity"/>
    <property type="evidence" value="ECO:0007669"/>
    <property type="project" value="UniProtKB-KW"/>
</dbReference>
<dbReference type="Gene3D" id="3.40.50.1820">
    <property type="entry name" value="alpha/beta hydrolase"/>
    <property type="match status" value="1"/>
</dbReference>
<organism evidence="4 5">
    <name type="scientific">Bifidobacterium bifidum</name>
    <dbReference type="NCBI Taxonomy" id="1681"/>
    <lineage>
        <taxon>Bacteria</taxon>
        <taxon>Bacillati</taxon>
        <taxon>Actinomycetota</taxon>
        <taxon>Actinomycetes</taxon>
        <taxon>Bifidobacteriales</taxon>
        <taxon>Bifidobacteriaceae</taxon>
        <taxon>Bifidobacterium</taxon>
    </lineage>
</organism>
<evidence type="ECO:0000313" key="4">
    <source>
        <dbReference type="EMBL" id="KWZ81551.1"/>
    </source>
</evidence>
<name>A0A133KPT9_BIFBI</name>
<feature type="domain" description="BD-FAE-like" evidence="3">
    <location>
        <begin position="55"/>
        <end position="236"/>
    </location>
</feature>
<sequence length="302" mass="32916">MLVEDAANPRSRQTERRQERETMQHFTQVIDGIDGSRAELVGYVIDNSPEMDPDRRRPAILIIPGGGYAIGSDRESEPVALQFLAAGYQAFVLKYSCVPSRYPVALLEMAEAMSMIREHADEWHVDAGRVAAIGFSAGGHLAANLTTVSSDAELRDAGYDPAAVRPDALLLCYPVITSGRFAHRGSFDNLLGDGKDDASLLELLSIEKHVDATMPPVFIWHTITDQAVPVENSLLMIQACRDAGVSIEAHLFPQGGHGLSLATVDTARAGSPGEGDLNNVVPAVQIWPRLAFDWLRRTFDVR</sequence>